<protein>
    <submittedName>
        <fullName evidence="2">Uncharacterized protein</fullName>
    </submittedName>
</protein>
<feature type="region of interest" description="Disordered" evidence="1">
    <location>
        <begin position="1"/>
        <end position="20"/>
    </location>
</feature>
<accession>A0ABR1U7V2</accession>
<evidence type="ECO:0000313" key="2">
    <source>
        <dbReference type="EMBL" id="KAK8054986.1"/>
    </source>
</evidence>
<comment type="caution">
    <text evidence="2">The sequence shown here is derived from an EMBL/GenBank/DDBJ whole genome shotgun (WGS) entry which is preliminary data.</text>
</comment>
<reference evidence="2 3" key="1">
    <citation type="submission" date="2023-01" db="EMBL/GenBank/DDBJ databases">
        <title>Analysis of 21 Apiospora genomes using comparative genomics revels a genus with tremendous synthesis potential of carbohydrate active enzymes and secondary metabolites.</title>
        <authorList>
            <person name="Sorensen T."/>
        </authorList>
    </citation>
    <scope>NUCLEOTIDE SEQUENCE [LARGE SCALE GENOMIC DNA]</scope>
    <source>
        <strain evidence="2 3">CBS 33761</strain>
    </source>
</reference>
<organism evidence="2 3">
    <name type="scientific">Apiospora rasikravindrae</name>
    <dbReference type="NCBI Taxonomy" id="990691"/>
    <lineage>
        <taxon>Eukaryota</taxon>
        <taxon>Fungi</taxon>
        <taxon>Dikarya</taxon>
        <taxon>Ascomycota</taxon>
        <taxon>Pezizomycotina</taxon>
        <taxon>Sordariomycetes</taxon>
        <taxon>Xylariomycetidae</taxon>
        <taxon>Amphisphaeriales</taxon>
        <taxon>Apiosporaceae</taxon>
        <taxon>Apiospora</taxon>
    </lineage>
</organism>
<evidence type="ECO:0000256" key="1">
    <source>
        <dbReference type="SAM" id="MobiDB-lite"/>
    </source>
</evidence>
<keyword evidence="3" id="KW-1185">Reference proteome</keyword>
<sequence length="94" mass="10051">MESDFTLPPEGVSTPTLTSLFQTTDATPVRGVAHAYTSTPATAENTLAALITSFIPDSWCHDRYWILEDAGTTTISSGGPDRLYSPCMPVRAAT</sequence>
<evidence type="ECO:0000313" key="3">
    <source>
        <dbReference type="Proteomes" id="UP001444661"/>
    </source>
</evidence>
<proteinExistence type="predicted"/>
<name>A0ABR1U7V2_9PEZI</name>
<dbReference type="EMBL" id="JAQQWK010000001">
    <property type="protein sequence ID" value="KAK8054986.1"/>
    <property type="molecule type" value="Genomic_DNA"/>
</dbReference>
<gene>
    <name evidence="2" type="ORF">PG993_000213</name>
</gene>
<dbReference type="Proteomes" id="UP001444661">
    <property type="component" value="Unassembled WGS sequence"/>
</dbReference>